<protein>
    <submittedName>
        <fullName evidence="1">Uncharacterized protein</fullName>
    </submittedName>
</protein>
<feature type="non-terminal residue" evidence="1">
    <location>
        <position position="81"/>
    </location>
</feature>
<evidence type="ECO:0000313" key="1">
    <source>
        <dbReference type="EMBL" id="HAB1446506.1"/>
    </source>
</evidence>
<organism evidence="1">
    <name type="scientific">Salmonella enterica subsp. enterica serovar Mbandaka</name>
    <dbReference type="NCBI Taxonomy" id="192954"/>
    <lineage>
        <taxon>Bacteria</taxon>
        <taxon>Pseudomonadati</taxon>
        <taxon>Pseudomonadota</taxon>
        <taxon>Gammaproteobacteria</taxon>
        <taxon>Enterobacterales</taxon>
        <taxon>Enterobacteriaceae</taxon>
        <taxon>Salmonella</taxon>
    </lineage>
</organism>
<dbReference type="AlphaFoldDB" id="A0A6X7LYQ0"/>
<reference evidence="1" key="2">
    <citation type="submission" date="2019-10" db="EMBL/GenBank/DDBJ databases">
        <authorList>
            <consortium name="NCBI Pathogen Detection Project"/>
        </authorList>
    </citation>
    <scope>NUCLEOTIDE SEQUENCE</scope>
    <source>
        <strain evidence="1">Salmonella enterica</strain>
    </source>
</reference>
<accession>A0A6X7LYQ0</accession>
<name>A0A6X7LYQ0_SALET</name>
<proteinExistence type="predicted"/>
<gene>
    <name evidence="1" type="ORF">GBX16_23145</name>
</gene>
<reference evidence="1" key="1">
    <citation type="journal article" date="2018" name="Genome Biol.">
        <title>SKESA: strategic k-mer extension for scrupulous assemblies.</title>
        <authorList>
            <person name="Souvorov A."/>
            <person name="Agarwala R."/>
            <person name="Lipman D.J."/>
        </authorList>
    </citation>
    <scope>NUCLEOTIDE SEQUENCE</scope>
    <source>
        <strain evidence="1">Salmonella enterica</strain>
    </source>
</reference>
<dbReference type="EMBL" id="DAAFUS010000167">
    <property type="protein sequence ID" value="HAB1446506.1"/>
    <property type="molecule type" value="Genomic_DNA"/>
</dbReference>
<comment type="caution">
    <text evidence="1">The sequence shown here is derived from an EMBL/GenBank/DDBJ whole genome shotgun (WGS) entry which is preliminary data.</text>
</comment>
<sequence length="81" mass="9506">MFYECAISPEALFEIAIDRRNYRDFIKGFSTGGNFLYSELPKLKRNKKQLLGLLNANHSELQKKRLEDLIIFLKNNKVSRV</sequence>